<feature type="region of interest" description="Disordered" evidence="1">
    <location>
        <begin position="225"/>
        <end position="272"/>
    </location>
</feature>
<dbReference type="AlphaFoldDB" id="A0A8T9CLM8"/>
<evidence type="ECO:0000256" key="1">
    <source>
        <dbReference type="SAM" id="MobiDB-lite"/>
    </source>
</evidence>
<name>A0A8T9CLM8_9HELO</name>
<evidence type="ECO:0000313" key="4">
    <source>
        <dbReference type="Proteomes" id="UP000469558"/>
    </source>
</evidence>
<dbReference type="InterPro" id="IPR006073">
    <property type="entry name" value="GTP-bd"/>
</dbReference>
<reference evidence="3 4" key="1">
    <citation type="submission" date="2018-05" db="EMBL/GenBank/DDBJ databases">
        <title>Genome sequencing and assembly of the regulated plant pathogen Lachnellula willkommii and related sister species for the development of diagnostic species identification markers.</title>
        <authorList>
            <person name="Giroux E."/>
            <person name="Bilodeau G."/>
        </authorList>
    </citation>
    <scope>NUCLEOTIDE SEQUENCE [LARGE SCALE GENOMIC DNA]</scope>
    <source>
        <strain evidence="3 4">CBS 268.59</strain>
    </source>
</reference>
<protein>
    <recommendedName>
        <fullName evidence="2">G domain-containing protein</fullName>
    </recommendedName>
</protein>
<dbReference type="CDD" id="cd00882">
    <property type="entry name" value="Ras_like_GTPase"/>
    <property type="match status" value="1"/>
</dbReference>
<accession>A0A8T9CLM8</accession>
<dbReference type="Proteomes" id="UP000469558">
    <property type="component" value="Unassembled WGS sequence"/>
</dbReference>
<evidence type="ECO:0000313" key="3">
    <source>
        <dbReference type="EMBL" id="TVY85397.1"/>
    </source>
</evidence>
<feature type="domain" description="G" evidence="2">
    <location>
        <begin position="2"/>
        <end position="81"/>
    </location>
</feature>
<dbReference type="GO" id="GO:0005525">
    <property type="term" value="F:GTP binding"/>
    <property type="evidence" value="ECO:0007669"/>
    <property type="project" value="InterPro"/>
</dbReference>
<comment type="caution">
    <text evidence="3">The sequence shown here is derived from an EMBL/GenBank/DDBJ whole genome shotgun (WGS) entry which is preliminary data.</text>
</comment>
<dbReference type="OrthoDB" id="8954335at2759"/>
<dbReference type="EMBL" id="QGMK01000009">
    <property type="protein sequence ID" value="TVY85397.1"/>
    <property type="molecule type" value="Genomic_DNA"/>
</dbReference>
<sequence length="272" mass="30262">MNIAVMGPTGSGKSTFIKAMTKRDDIAVGSNLKPETNIVQGYPVEIGSESFVLIDTPGFDDQILTDKDVLGMIAAWLQNSRPAVKLTGIIYLYRINDNRLHGSSQRAFRMFNRLCGDDYSPNIVLATTFWDMVDENKGISREAELRGSEHWKRMIESGAGVERIHNYEECQHILEIFTRTEPKNLHVQEELAVTGASLSDVVDSIADSAEMKALKAQQTADREAAEALASRQAKAQEDKARVAARRERESARRVLEQQEALRNTQAEAHATA</sequence>
<feature type="compositionally biased region" description="Basic and acidic residues" evidence="1">
    <location>
        <begin position="234"/>
        <end position="256"/>
    </location>
</feature>
<keyword evidence="4" id="KW-1185">Reference proteome</keyword>
<dbReference type="InterPro" id="IPR027417">
    <property type="entry name" value="P-loop_NTPase"/>
</dbReference>
<gene>
    <name evidence="3" type="ORF">LSUE1_G000042</name>
</gene>
<evidence type="ECO:0000259" key="2">
    <source>
        <dbReference type="Pfam" id="PF01926"/>
    </source>
</evidence>
<dbReference type="Gene3D" id="3.40.50.300">
    <property type="entry name" value="P-loop containing nucleotide triphosphate hydrolases"/>
    <property type="match status" value="1"/>
</dbReference>
<dbReference type="SUPFAM" id="SSF52540">
    <property type="entry name" value="P-loop containing nucleoside triphosphate hydrolases"/>
    <property type="match status" value="1"/>
</dbReference>
<proteinExistence type="predicted"/>
<organism evidence="3 4">
    <name type="scientific">Lachnellula suecica</name>
    <dbReference type="NCBI Taxonomy" id="602035"/>
    <lineage>
        <taxon>Eukaryota</taxon>
        <taxon>Fungi</taxon>
        <taxon>Dikarya</taxon>
        <taxon>Ascomycota</taxon>
        <taxon>Pezizomycotina</taxon>
        <taxon>Leotiomycetes</taxon>
        <taxon>Helotiales</taxon>
        <taxon>Lachnaceae</taxon>
        <taxon>Lachnellula</taxon>
    </lineage>
</organism>
<dbReference type="Pfam" id="PF01926">
    <property type="entry name" value="MMR_HSR1"/>
    <property type="match status" value="1"/>
</dbReference>